<evidence type="ECO:0000256" key="1">
    <source>
        <dbReference type="SAM" id="MobiDB-lite"/>
    </source>
</evidence>
<feature type="region of interest" description="Disordered" evidence="1">
    <location>
        <begin position="1"/>
        <end position="56"/>
    </location>
</feature>
<accession>A0A4Z2GFP0</accession>
<name>A0A4Z2GFP0_9TELE</name>
<dbReference type="AlphaFoldDB" id="A0A4Z2GFP0"/>
<dbReference type="Proteomes" id="UP000314294">
    <property type="component" value="Unassembled WGS sequence"/>
</dbReference>
<comment type="caution">
    <text evidence="2">The sequence shown here is derived from an EMBL/GenBank/DDBJ whole genome shotgun (WGS) entry which is preliminary data.</text>
</comment>
<sequence>MLGDPRKHARGVKGRRKGGVTMQCGAGNPIGPGRIQLRRSGKNKDPDPAAGDTGEIPHLECLKNLSGELKYVAEEMNVCHCNSDSMILSRQHEERH</sequence>
<organism evidence="2 3">
    <name type="scientific">Liparis tanakae</name>
    <name type="common">Tanaka's snailfish</name>
    <dbReference type="NCBI Taxonomy" id="230148"/>
    <lineage>
        <taxon>Eukaryota</taxon>
        <taxon>Metazoa</taxon>
        <taxon>Chordata</taxon>
        <taxon>Craniata</taxon>
        <taxon>Vertebrata</taxon>
        <taxon>Euteleostomi</taxon>
        <taxon>Actinopterygii</taxon>
        <taxon>Neopterygii</taxon>
        <taxon>Teleostei</taxon>
        <taxon>Neoteleostei</taxon>
        <taxon>Acanthomorphata</taxon>
        <taxon>Eupercaria</taxon>
        <taxon>Perciformes</taxon>
        <taxon>Cottioidei</taxon>
        <taxon>Cottales</taxon>
        <taxon>Liparidae</taxon>
        <taxon>Liparis</taxon>
    </lineage>
</organism>
<dbReference type="EMBL" id="SRLO01000551">
    <property type="protein sequence ID" value="TNN52336.1"/>
    <property type="molecule type" value="Genomic_DNA"/>
</dbReference>
<evidence type="ECO:0000313" key="3">
    <source>
        <dbReference type="Proteomes" id="UP000314294"/>
    </source>
</evidence>
<reference evidence="2 3" key="1">
    <citation type="submission" date="2019-03" db="EMBL/GenBank/DDBJ databases">
        <title>First draft genome of Liparis tanakae, snailfish: a comprehensive survey of snailfish specific genes.</title>
        <authorList>
            <person name="Kim W."/>
            <person name="Song I."/>
            <person name="Jeong J.-H."/>
            <person name="Kim D."/>
            <person name="Kim S."/>
            <person name="Ryu S."/>
            <person name="Song J.Y."/>
            <person name="Lee S.K."/>
        </authorList>
    </citation>
    <scope>NUCLEOTIDE SEQUENCE [LARGE SCALE GENOMIC DNA]</scope>
    <source>
        <tissue evidence="2">Muscle</tissue>
    </source>
</reference>
<keyword evidence="3" id="KW-1185">Reference proteome</keyword>
<evidence type="ECO:0000313" key="2">
    <source>
        <dbReference type="EMBL" id="TNN52336.1"/>
    </source>
</evidence>
<proteinExistence type="predicted"/>
<gene>
    <name evidence="2" type="ORF">EYF80_037490</name>
</gene>
<feature type="compositionally biased region" description="Basic residues" evidence="1">
    <location>
        <begin position="7"/>
        <end position="18"/>
    </location>
</feature>
<protein>
    <submittedName>
        <fullName evidence="2">Uncharacterized protein</fullName>
    </submittedName>
</protein>